<dbReference type="AlphaFoldDB" id="A0A2M7BYL1"/>
<accession>A0A2M7BYL1</accession>
<name>A0A2M7BYL1_9BACT</name>
<evidence type="ECO:0000313" key="2">
    <source>
        <dbReference type="Proteomes" id="UP000230324"/>
    </source>
</evidence>
<dbReference type="Proteomes" id="UP000230324">
    <property type="component" value="Unassembled WGS sequence"/>
</dbReference>
<sequence length="101" mass="11738">MSISKHSINDFILFAVYSFAENNKKCTFQQLIKECFSLFPEVFCFSEYPNWPDARKLDRPLRALRKKKFIKGNPQTSFTLTPSGKKVAQEIAKTLCQKKLL</sequence>
<reference evidence="2" key="1">
    <citation type="submission" date="2017-09" db="EMBL/GenBank/DDBJ databases">
        <title>Depth-based differentiation of microbial function through sediment-hosted aquifers and enrichment of novel symbionts in the deep terrestrial subsurface.</title>
        <authorList>
            <person name="Probst A.J."/>
            <person name="Ladd B."/>
            <person name="Jarett J.K."/>
            <person name="Geller-Mcgrath D.E."/>
            <person name="Sieber C.M.K."/>
            <person name="Emerson J.B."/>
            <person name="Anantharaman K."/>
            <person name="Thomas B.C."/>
            <person name="Malmstrom R."/>
            <person name="Stieglmeier M."/>
            <person name="Klingl A."/>
            <person name="Woyke T."/>
            <person name="Ryan C.M."/>
            <person name="Banfield J.F."/>
        </authorList>
    </citation>
    <scope>NUCLEOTIDE SEQUENCE [LARGE SCALE GENOMIC DNA]</scope>
</reference>
<organism evidence="1 2">
    <name type="scientific">Candidatus Nealsonbacteria bacterium CG03_land_8_20_14_0_80_36_12</name>
    <dbReference type="NCBI Taxonomy" id="1974701"/>
    <lineage>
        <taxon>Bacteria</taxon>
        <taxon>Candidatus Nealsoniibacteriota</taxon>
    </lineage>
</organism>
<evidence type="ECO:0000313" key="1">
    <source>
        <dbReference type="EMBL" id="PIV12764.1"/>
    </source>
</evidence>
<protein>
    <recommendedName>
        <fullName evidence="3">Restriction system protein Mrr-like N-terminal domain-containing protein</fullName>
    </recommendedName>
</protein>
<gene>
    <name evidence="1" type="ORF">COS47_00880</name>
</gene>
<dbReference type="EMBL" id="PEUV01000017">
    <property type="protein sequence ID" value="PIV12764.1"/>
    <property type="molecule type" value="Genomic_DNA"/>
</dbReference>
<comment type="caution">
    <text evidence="1">The sequence shown here is derived from an EMBL/GenBank/DDBJ whole genome shotgun (WGS) entry which is preliminary data.</text>
</comment>
<evidence type="ECO:0008006" key="3">
    <source>
        <dbReference type="Google" id="ProtNLM"/>
    </source>
</evidence>
<proteinExistence type="predicted"/>